<dbReference type="Proteomes" id="UP000019491">
    <property type="component" value="Unassembled WGS sequence"/>
</dbReference>
<sequence length="146" mass="16318">MKAPIANLADFTALEPFFRIIEQGLDGLIEPGHFFDLLAEDIAVDFVITVPGYPRHIEGRSAVAELYRPYGTTIVLDRCFDLTVHHDATTGVVVLEYASEGHVVGTGHRYANRYISVLTLRDGEIAHWRDYLDPIAVFDALGWPPH</sequence>
<gene>
    <name evidence="2" type="ORF">RW1_056_00130</name>
</gene>
<evidence type="ECO:0000259" key="1">
    <source>
        <dbReference type="Pfam" id="PF12680"/>
    </source>
</evidence>
<name>X0QAI0_RHOWR</name>
<keyword evidence="3" id="KW-1185">Reference proteome</keyword>
<comment type="caution">
    <text evidence="2">The sequence shown here is derived from an EMBL/GenBank/DDBJ whole genome shotgun (WGS) entry which is preliminary data.</text>
</comment>
<dbReference type="Gene3D" id="3.10.450.50">
    <property type="match status" value="1"/>
</dbReference>
<dbReference type="Pfam" id="PF12680">
    <property type="entry name" value="SnoaL_2"/>
    <property type="match status" value="1"/>
</dbReference>
<dbReference type="RefSeq" id="WP_037239077.1">
    <property type="nucleotide sequence ID" value="NZ_BAWF01000056.1"/>
</dbReference>
<proteinExistence type="predicted"/>
<dbReference type="InterPro" id="IPR037401">
    <property type="entry name" value="SnoaL-like"/>
</dbReference>
<dbReference type="InterPro" id="IPR032710">
    <property type="entry name" value="NTF2-like_dom_sf"/>
</dbReference>
<dbReference type="OrthoDB" id="3681559at2"/>
<feature type="domain" description="SnoaL-like" evidence="1">
    <location>
        <begin position="35"/>
        <end position="128"/>
    </location>
</feature>
<dbReference type="EMBL" id="BAWF01000056">
    <property type="protein sequence ID" value="GAF48587.1"/>
    <property type="molecule type" value="Genomic_DNA"/>
</dbReference>
<accession>X0QAI0</accession>
<dbReference type="SUPFAM" id="SSF54427">
    <property type="entry name" value="NTF2-like"/>
    <property type="match status" value="1"/>
</dbReference>
<reference evidence="2 3" key="1">
    <citation type="submission" date="2014-02" db="EMBL/GenBank/DDBJ databases">
        <title>Whole genome shotgun sequence of Rhodococcus wratislaviensis NBRC 100605.</title>
        <authorList>
            <person name="Hosoyama A."/>
            <person name="Tsuchikane K."/>
            <person name="Yoshida I."/>
            <person name="Ohji S."/>
            <person name="Ichikawa N."/>
            <person name="Yamazoe A."/>
            <person name="Fujita N."/>
        </authorList>
    </citation>
    <scope>NUCLEOTIDE SEQUENCE [LARGE SCALE GENOMIC DNA]</scope>
    <source>
        <strain evidence="2 3">NBRC 100605</strain>
    </source>
</reference>
<evidence type="ECO:0000313" key="2">
    <source>
        <dbReference type="EMBL" id="GAF48587.1"/>
    </source>
</evidence>
<organism evidence="2 3">
    <name type="scientific">Rhodococcus wratislaviensis NBRC 100605</name>
    <dbReference type="NCBI Taxonomy" id="1219028"/>
    <lineage>
        <taxon>Bacteria</taxon>
        <taxon>Bacillati</taxon>
        <taxon>Actinomycetota</taxon>
        <taxon>Actinomycetes</taxon>
        <taxon>Mycobacteriales</taxon>
        <taxon>Nocardiaceae</taxon>
        <taxon>Rhodococcus</taxon>
    </lineage>
</organism>
<evidence type="ECO:0000313" key="3">
    <source>
        <dbReference type="Proteomes" id="UP000019491"/>
    </source>
</evidence>
<protein>
    <recommendedName>
        <fullName evidence="1">SnoaL-like domain-containing protein</fullName>
    </recommendedName>
</protein>
<dbReference type="AlphaFoldDB" id="X0QAI0"/>